<sequence length="302" mass="33706">MSLFEIAIICALCEGYDAVKAILDEVYDGDIHRKGQNDPKNYTLGKISALNVVLSLLPRMGKKHAASGSAYFRTSFPDIKLCFLVGICAEAPRNKRNEELLLGDVIVSTELVQSDFGRQWKDGISRKDTIGDNLGRPNKEIRVFLAELQTWETGKKLRADAVASFVKMLQIRDVWQNPGREHDIMFDPDYEHKHQVEGECHVCSPDETCDLARGASCKDVKCDTVKILVRGSDREDEHLLIHFGAFSSADQVIKSSKHRNAVTAADGAIAFEMQGAGVWDNFPTIIVKCVCDYADSHKNKKF</sequence>
<reference evidence="1 2" key="1">
    <citation type="submission" date="2023-08" db="EMBL/GenBank/DDBJ databases">
        <title>Black Yeasts Isolated from many extreme environments.</title>
        <authorList>
            <person name="Coleine C."/>
            <person name="Stajich J.E."/>
            <person name="Selbmann L."/>
        </authorList>
    </citation>
    <scope>NUCLEOTIDE SEQUENCE [LARGE SCALE GENOMIC DNA]</scope>
    <source>
        <strain evidence="1 2">CCFEE 5792</strain>
    </source>
</reference>
<protein>
    <recommendedName>
        <fullName evidence="3">Nucleoside phosphorylase domain-containing protein</fullName>
    </recommendedName>
</protein>
<dbReference type="Gene3D" id="3.40.50.1580">
    <property type="entry name" value="Nucleoside phosphorylase domain"/>
    <property type="match status" value="1"/>
</dbReference>
<dbReference type="InterPro" id="IPR035994">
    <property type="entry name" value="Nucleoside_phosphorylase_sf"/>
</dbReference>
<dbReference type="PANTHER" id="PTHR46082">
    <property type="entry name" value="ATP/GTP-BINDING PROTEIN-RELATED"/>
    <property type="match status" value="1"/>
</dbReference>
<evidence type="ECO:0000313" key="1">
    <source>
        <dbReference type="EMBL" id="KAK5052008.1"/>
    </source>
</evidence>
<dbReference type="PANTHER" id="PTHR46082:SF6">
    <property type="entry name" value="AAA+ ATPASE DOMAIN-CONTAINING PROTEIN-RELATED"/>
    <property type="match status" value="1"/>
</dbReference>
<organism evidence="1 2">
    <name type="scientific">Exophiala bonariae</name>
    <dbReference type="NCBI Taxonomy" id="1690606"/>
    <lineage>
        <taxon>Eukaryota</taxon>
        <taxon>Fungi</taxon>
        <taxon>Dikarya</taxon>
        <taxon>Ascomycota</taxon>
        <taxon>Pezizomycotina</taxon>
        <taxon>Eurotiomycetes</taxon>
        <taxon>Chaetothyriomycetidae</taxon>
        <taxon>Chaetothyriales</taxon>
        <taxon>Herpotrichiellaceae</taxon>
        <taxon>Exophiala</taxon>
    </lineage>
</organism>
<dbReference type="GO" id="GO:0003824">
    <property type="term" value="F:catalytic activity"/>
    <property type="evidence" value="ECO:0007669"/>
    <property type="project" value="InterPro"/>
</dbReference>
<dbReference type="RefSeq" id="XP_064706022.1">
    <property type="nucleotide sequence ID" value="XM_064846412.1"/>
</dbReference>
<dbReference type="SUPFAM" id="SSF53167">
    <property type="entry name" value="Purine and uridine phosphorylases"/>
    <property type="match status" value="1"/>
</dbReference>
<proteinExistence type="predicted"/>
<evidence type="ECO:0000313" key="2">
    <source>
        <dbReference type="Proteomes" id="UP001358417"/>
    </source>
</evidence>
<comment type="caution">
    <text evidence="1">The sequence shown here is derived from an EMBL/GenBank/DDBJ whole genome shotgun (WGS) entry which is preliminary data.</text>
</comment>
<dbReference type="InterPro" id="IPR053137">
    <property type="entry name" value="NLR-like"/>
</dbReference>
<gene>
    <name evidence="1" type="ORF">LTR84_002812</name>
</gene>
<name>A0AAV9NDE8_9EURO</name>
<dbReference type="Proteomes" id="UP001358417">
    <property type="component" value="Unassembled WGS sequence"/>
</dbReference>
<accession>A0AAV9NDE8</accession>
<keyword evidence="2" id="KW-1185">Reference proteome</keyword>
<evidence type="ECO:0008006" key="3">
    <source>
        <dbReference type="Google" id="ProtNLM"/>
    </source>
</evidence>
<dbReference type="GeneID" id="89971011"/>
<dbReference type="AlphaFoldDB" id="A0AAV9NDE8"/>
<dbReference type="GO" id="GO:0009116">
    <property type="term" value="P:nucleoside metabolic process"/>
    <property type="evidence" value="ECO:0007669"/>
    <property type="project" value="InterPro"/>
</dbReference>
<dbReference type="EMBL" id="JAVRRD010000014">
    <property type="protein sequence ID" value="KAK5052008.1"/>
    <property type="molecule type" value="Genomic_DNA"/>
</dbReference>